<proteinExistence type="predicted"/>
<evidence type="ECO:0000313" key="1">
    <source>
        <dbReference type="EMBL" id="SVB21105.1"/>
    </source>
</evidence>
<protein>
    <submittedName>
        <fullName evidence="1">Uncharacterized protein</fullName>
    </submittedName>
</protein>
<dbReference type="AlphaFoldDB" id="A0A382C4S8"/>
<organism evidence="1">
    <name type="scientific">marine metagenome</name>
    <dbReference type="NCBI Taxonomy" id="408172"/>
    <lineage>
        <taxon>unclassified sequences</taxon>
        <taxon>metagenomes</taxon>
        <taxon>ecological metagenomes</taxon>
    </lineage>
</organism>
<feature type="non-terminal residue" evidence="1">
    <location>
        <position position="1"/>
    </location>
</feature>
<name>A0A382C4S8_9ZZZZ</name>
<dbReference type="EMBL" id="UINC01032823">
    <property type="protein sequence ID" value="SVB21105.1"/>
    <property type="molecule type" value="Genomic_DNA"/>
</dbReference>
<gene>
    <name evidence="1" type="ORF">METZ01_LOCUS173959</name>
</gene>
<sequence>ESYKELNIKTKKYKSSLQEIKHAMRGEGFMAAAKFISSSM</sequence>
<reference evidence="1" key="1">
    <citation type="submission" date="2018-05" db="EMBL/GenBank/DDBJ databases">
        <authorList>
            <person name="Lanie J.A."/>
            <person name="Ng W.-L."/>
            <person name="Kazmierczak K.M."/>
            <person name="Andrzejewski T.M."/>
            <person name="Davidsen T.M."/>
            <person name="Wayne K.J."/>
            <person name="Tettelin H."/>
            <person name="Glass J.I."/>
            <person name="Rusch D."/>
            <person name="Podicherti R."/>
            <person name="Tsui H.-C.T."/>
            <person name="Winkler M.E."/>
        </authorList>
    </citation>
    <scope>NUCLEOTIDE SEQUENCE</scope>
</reference>
<accession>A0A382C4S8</accession>